<evidence type="ECO:0000313" key="2">
    <source>
        <dbReference type="EMBL" id="CAK9055781.1"/>
    </source>
</evidence>
<accession>A0ABP0MWD4</accession>
<gene>
    <name evidence="2" type="ORF">SCF082_LOCUS30123</name>
</gene>
<feature type="region of interest" description="Disordered" evidence="1">
    <location>
        <begin position="89"/>
        <end position="125"/>
    </location>
</feature>
<feature type="region of interest" description="Disordered" evidence="1">
    <location>
        <begin position="15"/>
        <end position="46"/>
    </location>
</feature>
<sequence length="125" mass="11978">MALLSSLSLSLLRDTPKGKAETKAALKSDSLSTPSRSAGRPAAAAGAASAVSSASGALAALFCADEKGAAESSSTVTVPKTVAKDASLRAPVPSAHSDAGIPPGGAVGAVGTEPIEDAANGAHEI</sequence>
<name>A0ABP0MWD4_9DINO</name>
<comment type="caution">
    <text evidence="2">The sequence shown here is derived from an EMBL/GenBank/DDBJ whole genome shotgun (WGS) entry which is preliminary data.</text>
</comment>
<protein>
    <submittedName>
        <fullName evidence="2">Uncharacterized protein</fullName>
    </submittedName>
</protein>
<dbReference type="EMBL" id="CAXAMM010024669">
    <property type="protein sequence ID" value="CAK9055781.1"/>
    <property type="molecule type" value="Genomic_DNA"/>
</dbReference>
<proteinExistence type="predicted"/>
<dbReference type="Proteomes" id="UP001642464">
    <property type="component" value="Unassembled WGS sequence"/>
</dbReference>
<keyword evidence="3" id="KW-1185">Reference proteome</keyword>
<feature type="compositionally biased region" description="Low complexity" evidence="1">
    <location>
        <begin position="34"/>
        <end position="46"/>
    </location>
</feature>
<evidence type="ECO:0000256" key="1">
    <source>
        <dbReference type="SAM" id="MobiDB-lite"/>
    </source>
</evidence>
<organism evidence="2 3">
    <name type="scientific">Durusdinium trenchii</name>
    <dbReference type="NCBI Taxonomy" id="1381693"/>
    <lineage>
        <taxon>Eukaryota</taxon>
        <taxon>Sar</taxon>
        <taxon>Alveolata</taxon>
        <taxon>Dinophyceae</taxon>
        <taxon>Suessiales</taxon>
        <taxon>Symbiodiniaceae</taxon>
        <taxon>Durusdinium</taxon>
    </lineage>
</organism>
<feature type="compositionally biased region" description="Basic and acidic residues" evidence="1">
    <location>
        <begin position="15"/>
        <end position="26"/>
    </location>
</feature>
<reference evidence="2 3" key="1">
    <citation type="submission" date="2024-02" db="EMBL/GenBank/DDBJ databases">
        <authorList>
            <person name="Chen Y."/>
            <person name="Shah S."/>
            <person name="Dougan E. K."/>
            <person name="Thang M."/>
            <person name="Chan C."/>
        </authorList>
    </citation>
    <scope>NUCLEOTIDE SEQUENCE [LARGE SCALE GENOMIC DNA]</scope>
</reference>
<evidence type="ECO:0000313" key="3">
    <source>
        <dbReference type="Proteomes" id="UP001642464"/>
    </source>
</evidence>